<dbReference type="STRING" id="33097.A0A150G6M0"/>
<dbReference type="PROSITE" id="PS00022">
    <property type="entry name" value="EGF_1"/>
    <property type="match status" value="1"/>
</dbReference>
<evidence type="ECO:0000256" key="2">
    <source>
        <dbReference type="ARBA" id="ARBA00010271"/>
    </source>
</evidence>
<name>A0A150G6M0_GONPE</name>
<comment type="caution">
    <text evidence="4">Lacks conserved residue(s) required for the propagation of feature annotation.</text>
</comment>
<comment type="subcellular location">
    <subcellularLocation>
        <location evidence="1">Golgi apparatus membrane</location>
        <topology evidence="1">Single-pass type II membrane protein</topology>
    </subcellularLocation>
</comment>
<dbReference type="InterPro" id="IPR000742">
    <property type="entry name" value="EGF"/>
</dbReference>
<proteinExistence type="inferred from homology"/>
<evidence type="ECO:0000256" key="4">
    <source>
        <dbReference type="PROSITE-ProRule" id="PRU00076"/>
    </source>
</evidence>
<dbReference type="GO" id="GO:0000139">
    <property type="term" value="C:Golgi membrane"/>
    <property type="evidence" value="ECO:0007669"/>
    <property type="project" value="UniProtKB-SubCell"/>
</dbReference>
<evidence type="ECO:0000256" key="1">
    <source>
        <dbReference type="ARBA" id="ARBA00004323"/>
    </source>
</evidence>
<evidence type="ECO:0000313" key="6">
    <source>
        <dbReference type="EMBL" id="KXZ45471.1"/>
    </source>
</evidence>
<evidence type="ECO:0000259" key="5">
    <source>
        <dbReference type="PROSITE" id="PS50026"/>
    </source>
</evidence>
<comment type="caution">
    <text evidence="6">The sequence shown here is derived from an EMBL/GenBank/DDBJ whole genome shotgun (WGS) entry which is preliminary data.</text>
</comment>
<evidence type="ECO:0000256" key="3">
    <source>
        <dbReference type="ARBA" id="ARBA00023034"/>
    </source>
</evidence>
<dbReference type="GO" id="GO:0016757">
    <property type="term" value="F:glycosyltransferase activity"/>
    <property type="evidence" value="ECO:0007669"/>
    <property type="project" value="InterPro"/>
</dbReference>
<feature type="disulfide bond" evidence="4">
    <location>
        <begin position="119"/>
        <end position="129"/>
    </location>
</feature>
<dbReference type="Proteomes" id="UP000075714">
    <property type="component" value="Unassembled WGS sequence"/>
</dbReference>
<dbReference type="PANTHER" id="PTHR11062:SF376">
    <property type="entry name" value="EXOSTOSIN FAMILY PROTEIN"/>
    <property type="match status" value="1"/>
</dbReference>
<dbReference type="PANTHER" id="PTHR11062">
    <property type="entry name" value="EXOSTOSIN HEPARAN SULFATE GLYCOSYLTRANSFERASE -RELATED"/>
    <property type="match status" value="1"/>
</dbReference>
<dbReference type="OrthoDB" id="1924787at2759"/>
<organism evidence="6 7">
    <name type="scientific">Gonium pectorale</name>
    <name type="common">Green alga</name>
    <dbReference type="NCBI Taxonomy" id="33097"/>
    <lineage>
        <taxon>Eukaryota</taxon>
        <taxon>Viridiplantae</taxon>
        <taxon>Chlorophyta</taxon>
        <taxon>core chlorophytes</taxon>
        <taxon>Chlorophyceae</taxon>
        <taxon>CS clade</taxon>
        <taxon>Chlamydomonadales</taxon>
        <taxon>Volvocaceae</taxon>
        <taxon>Gonium</taxon>
    </lineage>
</organism>
<dbReference type="AlphaFoldDB" id="A0A150G6M0"/>
<dbReference type="PROSITE" id="PS50026">
    <property type="entry name" value="EGF_3"/>
    <property type="match status" value="1"/>
</dbReference>
<accession>A0A150G6M0</accession>
<dbReference type="EMBL" id="LSYV01000055">
    <property type="protein sequence ID" value="KXZ45471.1"/>
    <property type="molecule type" value="Genomic_DNA"/>
</dbReference>
<keyword evidence="7" id="KW-1185">Reference proteome</keyword>
<evidence type="ECO:0000313" key="7">
    <source>
        <dbReference type="Proteomes" id="UP000075714"/>
    </source>
</evidence>
<dbReference type="InterPro" id="IPR040911">
    <property type="entry name" value="Exostosin_GT47"/>
</dbReference>
<gene>
    <name evidence="6" type="ORF">GPECTOR_54g212</name>
</gene>
<feature type="domain" description="EGF-like" evidence="5">
    <location>
        <begin position="115"/>
        <end position="153"/>
    </location>
</feature>
<dbReference type="Gene3D" id="2.10.25.10">
    <property type="entry name" value="Laminin"/>
    <property type="match status" value="1"/>
</dbReference>
<dbReference type="Pfam" id="PF03016">
    <property type="entry name" value="Exostosin_GT47"/>
    <property type="match status" value="2"/>
</dbReference>
<reference evidence="7" key="1">
    <citation type="journal article" date="2016" name="Nat. Commun.">
        <title>The Gonium pectorale genome demonstrates co-option of cell cycle regulation during the evolution of multicellularity.</title>
        <authorList>
            <person name="Hanschen E.R."/>
            <person name="Marriage T.N."/>
            <person name="Ferris P.J."/>
            <person name="Hamaji T."/>
            <person name="Toyoda A."/>
            <person name="Fujiyama A."/>
            <person name="Neme R."/>
            <person name="Noguchi H."/>
            <person name="Minakuchi Y."/>
            <person name="Suzuki M."/>
            <person name="Kawai-Toyooka H."/>
            <person name="Smith D.R."/>
            <person name="Sparks H."/>
            <person name="Anderson J."/>
            <person name="Bakaric R."/>
            <person name="Luria V."/>
            <person name="Karger A."/>
            <person name="Kirschner M.W."/>
            <person name="Durand P.M."/>
            <person name="Michod R.E."/>
            <person name="Nozaki H."/>
            <person name="Olson B.J."/>
        </authorList>
    </citation>
    <scope>NUCLEOTIDE SEQUENCE [LARGE SCALE GENOMIC DNA]</scope>
    <source>
        <strain evidence="7">NIES-2863</strain>
    </source>
</reference>
<sequence length="625" mass="71339">MSTSIPAFGHFFPKNCLCHKQLGQVGCPRPFYKEPSNCYYYQFWSWRETYCYTIKGVPDERQFSDPPDGPGDSRYQWKIGIYNTTAAQLDRDPFETQDSGPPMPYELPDRTVLLPIDKCPNRCYGRGWCVRPNDPPHETACKCLGFFKGKMCEEPLNEHCYQNCSGRGTCSGGWCKCDPGYWGLGCTRSKAYTADVWLPHPTKLKVYVYDIPEHIAFKKPWHDLPALLDTMYLAEVAFMDQLLGDWGVRTENPWEANLFVVSTYTIYYTGNIGFPAKHFSTVFNYVRTRFPFWNMTAGRNHVAIATNDRGCCDLYKLARQQPELQQPIKLVHFAQAGRFGRGGASGSDPAYEAAVREFQRLRPGAHSVLEDDEGAEGAVAGGGADLGIDRVRFRGIPAYSLDSLRMEREPCFRPEQDVAIPNYLERSWLQHIKAAYEWVAPPEGAAGPGRMRHKPLERKYLFHFHGFTKPDMAYSGGVRQGFFAMYSNITREDMAINKGNGAEWMLQSRFCMAPLGYGWGIRLTQAMHTGCVPVLVQDHVYTAFWDLLPYEKFSVRVTRHNLHRLFDLLEAITPEQLADLQQGLADYHMNFVWHPDVGGLAYNNTITSLHRRLLNLWTALFRSST</sequence>
<keyword evidence="4" id="KW-0245">EGF-like domain</keyword>
<feature type="disulfide bond" evidence="4">
    <location>
        <begin position="143"/>
        <end position="152"/>
    </location>
</feature>
<keyword evidence="4" id="KW-1015">Disulfide bond</keyword>
<keyword evidence="3" id="KW-0333">Golgi apparatus</keyword>
<dbReference type="InterPro" id="IPR004263">
    <property type="entry name" value="Exostosin"/>
</dbReference>
<comment type="similarity">
    <text evidence="2">Belongs to the glycosyltransferase 47 family.</text>
</comment>
<protein>
    <recommendedName>
        <fullName evidence="5">EGF-like domain-containing protein</fullName>
    </recommendedName>
</protein>